<accession>A0AAV2QX60</accession>
<feature type="non-terminal residue" evidence="1">
    <location>
        <position position="1"/>
    </location>
</feature>
<keyword evidence="2" id="KW-1185">Reference proteome</keyword>
<feature type="non-terminal residue" evidence="1">
    <location>
        <position position="260"/>
    </location>
</feature>
<sequence>FRDLCLTMERSFTLPQAGEVVNDGYDDIDEATAPKISSFPSNITYTSNELINPAAISNSSNSNNNMVVTSFVPVSSLSGSLPKQSISTTSRFFVQPINIKQEAEQDAMETNISHIKREIFTGYIEHSVEEADESFLDAEDDVEHHINADDHTGVANFSYKNNPKIIISTGSSSLPLDQVEYNSLENELESDNARIVISTTGSLENPMEKNHSVIQLIRPKVEHSESGLGETPIVAVSRTRGRPSILSRKQITFKYKCPSM</sequence>
<dbReference type="Proteomes" id="UP001497623">
    <property type="component" value="Unassembled WGS sequence"/>
</dbReference>
<proteinExistence type="predicted"/>
<evidence type="ECO:0000313" key="1">
    <source>
        <dbReference type="EMBL" id="CAL4099519.1"/>
    </source>
</evidence>
<evidence type="ECO:0000313" key="2">
    <source>
        <dbReference type="Proteomes" id="UP001497623"/>
    </source>
</evidence>
<organism evidence="1 2">
    <name type="scientific">Meganyctiphanes norvegica</name>
    <name type="common">Northern krill</name>
    <name type="synonym">Thysanopoda norvegica</name>
    <dbReference type="NCBI Taxonomy" id="48144"/>
    <lineage>
        <taxon>Eukaryota</taxon>
        <taxon>Metazoa</taxon>
        <taxon>Ecdysozoa</taxon>
        <taxon>Arthropoda</taxon>
        <taxon>Crustacea</taxon>
        <taxon>Multicrustacea</taxon>
        <taxon>Malacostraca</taxon>
        <taxon>Eumalacostraca</taxon>
        <taxon>Eucarida</taxon>
        <taxon>Euphausiacea</taxon>
        <taxon>Euphausiidae</taxon>
        <taxon>Meganyctiphanes</taxon>
    </lineage>
</organism>
<dbReference type="AlphaFoldDB" id="A0AAV2QX60"/>
<evidence type="ECO:0008006" key="3">
    <source>
        <dbReference type="Google" id="ProtNLM"/>
    </source>
</evidence>
<protein>
    <recommendedName>
        <fullName evidence="3">Zinc finger protein 639</fullName>
    </recommendedName>
</protein>
<dbReference type="EMBL" id="CAXKWB010010894">
    <property type="protein sequence ID" value="CAL4099519.1"/>
    <property type="molecule type" value="Genomic_DNA"/>
</dbReference>
<name>A0AAV2QX60_MEGNR</name>
<reference evidence="1 2" key="1">
    <citation type="submission" date="2024-05" db="EMBL/GenBank/DDBJ databases">
        <authorList>
            <person name="Wallberg A."/>
        </authorList>
    </citation>
    <scope>NUCLEOTIDE SEQUENCE [LARGE SCALE GENOMIC DNA]</scope>
</reference>
<gene>
    <name evidence="1" type="ORF">MNOR_LOCUS16513</name>
</gene>
<comment type="caution">
    <text evidence="1">The sequence shown here is derived from an EMBL/GenBank/DDBJ whole genome shotgun (WGS) entry which is preliminary data.</text>
</comment>